<dbReference type="Pfam" id="PF05016">
    <property type="entry name" value="ParE_toxin"/>
    <property type="match status" value="1"/>
</dbReference>
<dbReference type="Gene3D" id="3.30.2310.20">
    <property type="entry name" value="RelE-like"/>
    <property type="match status" value="1"/>
</dbReference>
<dbReference type="KEGG" id="mox:DAMO_3120"/>
<dbReference type="PATRIC" id="fig|671143.5.peg.2743"/>
<evidence type="ECO:0000313" key="2">
    <source>
        <dbReference type="EMBL" id="CBE70193.1"/>
    </source>
</evidence>
<gene>
    <name evidence="2" type="ORF">DAMO_3120</name>
</gene>
<evidence type="ECO:0008006" key="4">
    <source>
        <dbReference type="Google" id="ProtNLM"/>
    </source>
</evidence>
<dbReference type="STRING" id="671143.DAMO_3120"/>
<dbReference type="Proteomes" id="UP000006898">
    <property type="component" value="Chromosome"/>
</dbReference>
<dbReference type="EMBL" id="FP565575">
    <property type="protein sequence ID" value="CBE70193.1"/>
    <property type="molecule type" value="Genomic_DNA"/>
</dbReference>
<proteinExistence type="predicted"/>
<keyword evidence="1" id="KW-1277">Toxin-antitoxin system</keyword>
<dbReference type="InterPro" id="IPR035093">
    <property type="entry name" value="RelE/ParE_toxin_dom_sf"/>
</dbReference>
<protein>
    <recommendedName>
        <fullName evidence="4">Plasmid stabilization system</fullName>
    </recommendedName>
</protein>
<name>D5MMS1_METO1</name>
<dbReference type="HOGENOM" id="CLU_147162_7_0_0"/>
<reference evidence="2 3" key="1">
    <citation type="journal article" date="2010" name="Nature">
        <title>Nitrite-driven anaerobic methane oxidation by oxygenic bacteria.</title>
        <authorList>
            <person name="Ettwig K.F."/>
            <person name="Butler M.K."/>
            <person name="Le Paslier D."/>
            <person name="Pelletier E."/>
            <person name="Mangenot S."/>
            <person name="Kuypers M.M.M."/>
            <person name="Schreiber F."/>
            <person name="Dutilh B.E."/>
            <person name="Zedelius J."/>
            <person name="de Beer D."/>
            <person name="Gloerich J."/>
            <person name="Wessels H.J.C.T."/>
            <person name="van Allen T."/>
            <person name="Luesken F."/>
            <person name="Wu M."/>
            <person name="van de Pas-Schoonen K.T."/>
            <person name="Op den Camp H.J.M."/>
            <person name="Janssen-Megens E.M."/>
            <person name="Francoijs K-J."/>
            <person name="Stunnenberg H."/>
            <person name="Weissenbach J."/>
            <person name="Jetten M.S.M."/>
            <person name="Strous M."/>
        </authorList>
    </citation>
    <scope>NUCLEOTIDE SEQUENCE [LARGE SCALE GENOMIC DNA]</scope>
</reference>
<sequence length="96" mass="11129">MKVRFLTLAQQELDDAVAWYNEQTTGLGQEFLDELDRVVRRAVTFPMSCPEIEPGVHRCLLARFPYGLIYGVDRETIVVVAVAHLHREPRYWVGRI</sequence>
<dbReference type="eggNOG" id="COG3668">
    <property type="taxonomic scope" value="Bacteria"/>
</dbReference>
<organism evidence="2 3">
    <name type="scientific">Methylomirabilis oxygeniifera</name>
    <dbReference type="NCBI Taxonomy" id="671143"/>
    <lineage>
        <taxon>Bacteria</taxon>
        <taxon>Candidatus Methylomirabilota</taxon>
        <taxon>Candidatus Methylomirabilia</taxon>
        <taxon>Candidatus Methylomirabilales</taxon>
        <taxon>Candidatus Methylomirabilaceae</taxon>
        <taxon>Candidatus Methylomirabilis</taxon>
    </lineage>
</organism>
<accession>D5MMS1</accession>
<evidence type="ECO:0000256" key="1">
    <source>
        <dbReference type="ARBA" id="ARBA00022649"/>
    </source>
</evidence>
<evidence type="ECO:0000313" key="3">
    <source>
        <dbReference type="Proteomes" id="UP000006898"/>
    </source>
</evidence>
<dbReference type="InterPro" id="IPR007712">
    <property type="entry name" value="RelE/ParE_toxin"/>
</dbReference>
<dbReference type="AlphaFoldDB" id="D5MMS1"/>